<keyword evidence="5" id="KW-0378">Hydrolase</keyword>
<comment type="similarity">
    <text evidence="3">Belongs to the HAD-like hydrolase superfamily. CbbY/CbbZ/Gph/YieH family.</text>
</comment>
<evidence type="ECO:0000256" key="2">
    <source>
        <dbReference type="ARBA" id="ARBA00004818"/>
    </source>
</evidence>
<evidence type="ECO:0000256" key="1">
    <source>
        <dbReference type="ARBA" id="ARBA00000830"/>
    </source>
</evidence>
<evidence type="ECO:0000256" key="3">
    <source>
        <dbReference type="ARBA" id="ARBA00006171"/>
    </source>
</evidence>
<dbReference type="AlphaFoldDB" id="A0A9D1U9Z9"/>
<accession>A0A9D1U9Z9</accession>
<dbReference type="SFLD" id="SFLDG01129">
    <property type="entry name" value="C1.5:_HAD__Beta-PGM__Phosphata"/>
    <property type="match status" value="1"/>
</dbReference>
<comment type="pathway">
    <text evidence="2">Organic acid metabolism; glycolate biosynthesis; glycolate from 2-phosphoglycolate: step 1/1.</text>
</comment>
<dbReference type="InterPro" id="IPR036412">
    <property type="entry name" value="HAD-like_sf"/>
</dbReference>
<protein>
    <recommendedName>
        <fullName evidence="4">phosphoglycolate phosphatase</fullName>
        <ecNumber evidence="4">3.1.3.18</ecNumber>
    </recommendedName>
</protein>
<evidence type="ECO:0000313" key="5">
    <source>
        <dbReference type="EMBL" id="HIW79021.1"/>
    </source>
</evidence>
<comment type="catalytic activity">
    <reaction evidence="1">
        <text>2-phosphoglycolate + H2O = glycolate + phosphate</text>
        <dbReference type="Rhea" id="RHEA:14369"/>
        <dbReference type="ChEBI" id="CHEBI:15377"/>
        <dbReference type="ChEBI" id="CHEBI:29805"/>
        <dbReference type="ChEBI" id="CHEBI:43474"/>
        <dbReference type="ChEBI" id="CHEBI:58033"/>
        <dbReference type="EC" id="3.1.3.18"/>
    </reaction>
</comment>
<dbReference type="InterPro" id="IPR023214">
    <property type="entry name" value="HAD_sf"/>
</dbReference>
<dbReference type="GO" id="GO:0006281">
    <property type="term" value="P:DNA repair"/>
    <property type="evidence" value="ECO:0007669"/>
    <property type="project" value="TreeGrafter"/>
</dbReference>
<evidence type="ECO:0000313" key="6">
    <source>
        <dbReference type="Proteomes" id="UP000824264"/>
    </source>
</evidence>
<dbReference type="GO" id="GO:0008967">
    <property type="term" value="F:phosphoglycolate phosphatase activity"/>
    <property type="evidence" value="ECO:0007669"/>
    <property type="project" value="UniProtKB-EC"/>
</dbReference>
<reference evidence="5" key="2">
    <citation type="submission" date="2021-04" db="EMBL/GenBank/DDBJ databases">
        <authorList>
            <person name="Gilroy R."/>
        </authorList>
    </citation>
    <scope>NUCLEOTIDE SEQUENCE</scope>
    <source>
        <strain evidence="5">ChiSxjej5B17-1746</strain>
    </source>
</reference>
<gene>
    <name evidence="5" type="ORF">H9874_07740</name>
</gene>
<dbReference type="Proteomes" id="UP000824264">
    <property type="component" value="Unassembled WGS sequence"/>
</dbReference>
<dbReference type="EC" id="3.1.3.18" evidence="4"/>
<dbReference type="PANTHER" id="PTHR43434">
    <property type="entry name" value="PHOSPHOGLYCOLATE PHOSPHATASE"/>
    <property type="match status" value="1"/>
</dbReference>
<dbReference type="InterPro" id="IPR050155">
    <property type="entry name" value="HAD-like_hydrolase_sf"/>
</dbReference>
<comment type="caution">
    <text evidence="5">The sequence shown here is derived from an EMBL/GenBank/DDBJ whole genome shotgun (WGS) entry which is preliminary data.</text>
</comment>
<sequence>MALSLLVFDCDGVILESVDAKTKAFAQVAEPFGAEARDRLILFHTLHGGVSRREKFAWLYREVLGREITPEEMETLCARFVACALDNVLNAPLVPGILDVLERWHGRVPLYVCSGTPQAELESVLEKRGLARYFTGICGTPPAKAELLKAIVRKERVDPAEAVMVGDATTDSDAAEAAETLFYGRGPFFENSACPHGPDLCGLNDWLEELAAREE</sequence>
<evidence type="ECO:0000256" key="4">
    <source>
        <dbReference type="ARBA" id="ARBA00013078"/>
    </source>
</evidence>
<organism evidence="5 6">
    <name type="scientific">Candidatus Bilophila faecipullorum</name>
    <dbReference type="NCBI Taxonomy" id="2838482"/>
    <lineage>
        <taxon>Bacteria</taxon>
        <taxon>Pseudomonadati</taxon>
        <taxon>Thermodesulfobacteriota</taxon>
        <taxon>Desulfovibrionia</taxon>
        <taxon>Desulfovibrionales</taxon>
        <taxon>Desulfovibrionaceae</taxon>
        <taxon>Bilophila</taxon>
    </lineage>
</organism>
<dbReference type="InterPro" id="IPR023198">
    <property type="entry name" value="PGP-like_dom2"/>
</dbReference>
<dbReference type="Gene3D" id="3.40.50.1000">
    <property type="entry name" value="HAD superfamily/HAD-like"/>
    <property type="match status" value="1"/>
</dbReference>
<dbReference type="Gene3D" id="1.10.150.240">
    <property type="entry name" value="Putative phosphatase, domain 2"/>
    <property type="match status" value="1"/>
</dbReference>
<dbReference type="SUPFAM" id="SSF56784">
    <property type="entry name" value="HAD-like"/>
    <property type="match status" value="1"/>
</dbReference>
<dbReference type="Pfam" id="PF00702">
    <property type="entry name" value="Hydrolase"/>
    <property type="match status" value="1"/>
</dbReference>
<dbReference type="EMBL" id="DXGI01000295">
    <property type="protein sequence ID" value="HIW79021.1"/>
    <property type="molecule type" value="Genomic_DNA"/>
</dbReference>
<name>A0A9D1U9Z9_9BACT</name>
<dbReference type="SFLD" id="SFLDS00003">
    <property type="entry name" value="Haloacid_Dehalogenase"/>
    <property type="match status" value="1"/>
</dbReference>
<reference evidence="5" key="1">
    <citation type="journal article" date="2021" name="PeerJ">
        <title>Extensive microbial diversity within the chicken gut microbiome revealed by metagenomics and culture.</title>
        <authorList>
            <person name="Gilroy R."/>
            <person name="Ravi A."/>
            <person name="Getino M."/>
            <person name="Pursley I."/>
            <person name="Horton D.L."/>
            <person name="Alikhan N.F."/>
            <person name="Baker D."/>
            <person name="Gharbi K."/>
            <person name="Hall N."/>
            <person name="Watson M."/>
            <person name="Adriaenssens E.M."/>
            <person name="Foster-Nyarko E."/>
            <person name="Jarju S."/>
            <person name="Secka A."/>
            <person name="Antonio M."/>
            <person name="Oren A."/>
            <person name="Chaudhuri R.R."/>
            <person name="La Ragione R."/>
            <person name="Hildebrand F."/>
            <person name="Pallen M.J."/>
        </authorList>
    </citation>
    <scope>NUCLEOTIDE SEQUENCE</scope>
    <source>
        <strain evidence="5">ChiSxjej5B17-1746</strain>
    </source>
</reference>
<dbReference type="GO" id="GO:0005829">
    <property type="term" value="C:cytosol"/>
    <property type="evidence" value="ECO:0007669"/>
    <property type="project" value="TreeGrafter"/>
</dbReference>
<proteinExistence type="inferred from homology"/>
<dbReference type="PANTHER" id="PTHR43434:SF1">
    <property type="entry name" value="PHOSPHOGLYCOLATE PHOSPHATASE"/>
    <property type="match status" value="1"/>
</dbReference>